<evidence type="ECO:0000259" key="9">
    <source>
        <dbReference type="Pfam" id="PF00892"/>
    </source>
</evidence>
<dbReference type="InterPro" id="IPR004626">
    <property type="entry name" value="RarD"/>
</dbReference>
<evidence type="ECO:0000256" key="8">
    <source>
        <dbReference type="SAM" id="Phobius"/>
    </source>
</evidence>
<dbReference type="Proteomes" id="UP000616114">
    <property type="component" value="Unassembled WGS sequence"/>
</dbReference>
<keyword evidence="11" id="KW-1185">Reference proteome</keyword>
<feature type="transmembrane region" description="Helical" evidence="8">
    <location>
        <begin position="251"/>
        <end position="273"/>
    </location>
</feature>
<gene>
    <name evidence="10" type="ORF">GCM10011333_12540</name>
</gene>
<sequence>MVVSPDLSAEKRRRTGLLFGLTAYLLWGVLPLFFAAAGAAGPLEIIAHRVLWSLLFCVLLLAVARRFRATLKILATPRLALALLLSAALILANWYGFVYAVQSGRVLEASLGYFINPLVTVGLGVLVLRERLRRLQWVAVGVGLVAVVVVAIGYGTLPWIALLLAFSFGFYGLVKSKIGGPVGALEGMTIETMIVAPAAAAYLIALTVVPLGGGSTFLSEGDGHTVLLISLGVITAVPLLCFGAAARRVPLVWIGLMQYIAPFCQFLLAVFVFRETMDTGRWIGFSLVWLALVLLTADMIRTNRRARAVVARKL</sequence>
<reference evidence="10" key="2">
    <citation type="submission" date="2020-09" db="EMBL/GenBank/DDBJ databases">
        <authorList>
            <person name="Sun Q."/>
            <person name="Zhou Y."/>
        </authorList>
    </citation>
    <scope>NUCLEOTIDE SEQUENCE</scope>
    <source>
        <strain evidence="10">CGMCC 1.12785</strain>
    </source>
</reference>
<feature type="transmembrane region" description="Helical" evidence="8">
    <location>
        <begin position="79"/>
        <end position="98"/>
    </location>
</feature>
<evidence type="ECO:0000256" key="7">
    <source>
        <dbReference type="ARBA" id="ARBA00023136"/>
    </source>
</evidence>
<feature type="transmembrane region" description="Helical" evidence="8">
    <location>
        <begin position="225"/>
        <end position="244"/>
    </location>
</feature>
<dbReference type="Pfam" id="PF00892">
    <property type="entry name" value="EamA"/>
    <property type="match status" value="1"/>
</dbReference>
<feature type="transmembrane region" description="Helical" evidence="8">
    <location>
        <begin position="110"/>
        <end position="128"/>
    </location>
</feature>
<reference evidence="10" key="1">
    <citation type="journal article" date="2014" name="Int. J. Syst. Evol. Microbiol.">
        <title>Complete genome sequence of Corynebacterium casei LMG S-19264T (=DSM 44701T), isolated from a smear-ripened cheese.</title>
        <authorList>
            <consortium name="US DOE Joint Genome Institute (JGI-PGF)"/>
            <person name="Walter F."/>
            <person name="Albersmeier A."/>
            <person name="Kalinowski J."/>
            <person name="Ruckert C."/>
        </authorList>
    </citation>
    <scope>NUCLEOTIDE SEQUENCE</scope>
    <source>
        <strain evidence="10">CGMCC 1.12785</strain>
    </source>
</reference>
<dbReference type="AlphaFoldDB" id="A0A8J2TXG1"/>
<keyword evidence="4" id="KW-1003">Cell membrane</keyword>
<evidence type="ECO:0000256" key="5">
    <source>
        <dbReference type="ARBA" id="ARBA00022692"/>
    </source>
</evidence>
<feature type="transmembrane region" description="Helical" evidence="8">
    <location>
        <begin position="135"/>
        <end position="152"/>
    </location>
</feature>
<feature type="transmembrane region" description="Helical" evidence="8">
    <location>
        <begin position="194"/>
        <end position="213"/>
    </location>
</feature>
<dbReference type="GO" id="GO:0005886">
    <property type="term" value="C:plasma membrane"/>
    <property type="evidence" value="ECO:0007669"/>
    <property type="project" value="UniProtKB-SubCell"/>
</dbReference>
<keyword evidence="6 8" id="KW-1133">Transmembrane helix</keyword>
<evidence type="ECO:0000256" key="2">
    <source>
        <dbReference type="ARBA" id="ARBA00007362"/>
    </source>
</evidence>
<dbReference type="NCBIfam" id="TIGR00688">
    <property type="entry name" value="rarD"/>
    <property type="match status" value="1"/>
</dbReference>
<dbReference type="InterPro" id="IPR000620">
    <property type="entry name" value="EamA_dom"/>
</dbReference>
<comment type="subcellular location">
    <subcellularLocation>
        <location evidence="1">Cell membrane</location>
        <topology evidence="1">Multi-pass membrane protein</topology>
    </subcellularLocation>
</comment>
<dbReference type="InterPro" id="IPR037185">
    <property type="entry name" value="EmrE-like"/>
</dbReference>
<keyword evidence="3" id="KW-0813">Transport</keyword>
<evidence type="ECO:0000256" key="3">
    <source>
        <dbReference type="ARBA" id="ARBA00022448"/>
    </source>
</evidence>
<dbReference type="RefSeq" id="WP_188550068.1">
    <property type="nucleotide sequence ID" value="NZ_BMFY01000004.1"/>
</dbReference>
<feature type="transmembrane region" description="Helical" evidence="8">
    <location>
        <begin position="279"/>
        <end position="297"/>
    </location>
</feature>
<evidence type="ECO:0000256" key="4">
    <source>
        <dbReference type="ARBA" id="ARBA00022475"/>
    </source>
</evidence>
<name>A0A8J2TXG1_9MICO</name>
<evidence type="ECO:0000256" key="6">
    <source>
        <dbReference type="ARBA" id="ARBA00022989"/>
    </source>
</evidence>
<feature type="transmembrane region" description="Helical" evidence="8">
    <location>
        <begin position="46"/>
        <end position="67"/>
    </location>
</feature>
<comment type="similarity">
    <text evidence="2">Belongs to the EamA transporter family.</text>
</comment>
<keyword evidence="7 8" id="KW-0472">Membrane</keyword>
<evidence type="ECO:0000256" key="1">
    <source>
        <dbReference type="ARBA" id="ARBA00004651"/>
    </source>
</evidence>
<dbReference type="PANTHER" id="PTHR22911:SF137">
    <property type="entry name" value="SOLUTE CARRIER FAMILY 35 MEMBER G2-RELATED"/>
    <property type="match status" value="1"/>
</dbReference>
<organism evidence="10 11">
    <name type="scientific">Sediminivirga luteola</name>
    <dbReference type="NCBI Taxonomy" id="1774748"/>
    <lineage>
        <taxon>Bacteria</taxon>
        <taxon>Bacillati</taxon>
        <taxon>Actinomycetota</taxon>
        <taxon>Actinomycetes</taxon>
        <taxon>Micrococcales</taxon>
        <taxon>Brevibacteriaceae</taxon>
        <taxon>Sediminivirga</taxon>
    </lineage>
</organism>
<evidence type="ECO:0000313" key="10">
    <source>
        <dbReference type="EMBL" id="GGA11187.1"/>
    </source>
</evidence>
<feature type="domain" description="EamA" evidence="9">
    <location>
        <begin position="15"/>
        <end position="151"/>
    </location>
</feature>
<dbReference type="SUPFAM" id="SSF103481">
    <property type="entry name" value="Multidrug resistance efflux transporter EmrE"/>
    <property type="match status" value="2"/>
</dbReference>
<feature type="transmembrane region" description="Helical" evidence="8">
    <location>
        <begin position="17"/>
        <end position="40"/>
    </location>
</feature>
<accession>A0A8J2TXG1</accession>
<protein>
    <submittedName>
        <fullName evidence="10">Protein RarD</fullName>
    </submittedName>
</protein>
<comment type="caution">
    <text evidence="10">The sequence shown here is derived from an EMBL/GenBank/DDBJ whole genome shotgun (WGS) entry which is preliminary data.</text>
</comment>
<dbReference type="PANTHER" id="PTHR22911">
    <property type="entry name" value="ACYL-MALONYL CONDENSING ENZYME-RELATED"/>
    <property type="match status" value="1"/>
</dbReference>
<proteinExistence type="inferred from homology"/>
<dbReference type="EMBL" id="BMFY01000004">
    <property type="protein sequence ID" value="GGA11187.1"/>
    <property type="molecule type" value="Genomic_DNA"/>
</dbReference>
<keyword evidence="5 8" id="KW-0812">Transmembrane</keyword>
<evidence type="ECO:0000313" key="11">
    <source>
        <dbReference type="Proteomes" id="UP000616114"/>
    </source>
</evidence>
<feature type="transmembrane region" description="Helical" evidence="8">
    <location>
        <begin position="158"/>
        <end position="174"/>
    </location>
</feature>